<evidence type="ECO:0000256" key="1">
    <source>
        <dbReference type="SAM" id="MobiDB-lite"/>
    </source>
</evidence>
<feature type="compositionally biased region" description="Polar residues" evidence="1">
    <location>
        <begin position="97"/>
        <end position="108"/>
    </location>
</feature>
<gene>
    <name evidence="2" type="ORF">O181_069546</name>
</gene>
<organism evidence="2 3">
    <name type="scientific">Austropuccinia psidii MF-1</name>
    <dbReference type="NCBI Taxonomy" id="1389203"/>
    <lineage>
        <taxon>Eukaryota</taxon>
        <taxon>Fungi</taxon>
        <taxon>Dikarya</taxon>
        <taxon>Basidiomycota</taxon>
        <taxon>Pucciniomycotina</taxon>
        <taxon>Pucciniomycetes</taxon>
        <taxon>Pucciniales</taxon>
        <taxon>Sphaerophragmiaceae</taxon>
        <taxon>Austropuccinia</taxon>
    </lineage>
</organism>
<dbReference type="AlphaFoldDB" id="A0A9Q3EWZ5"/>
<name>A0A9Q3EWZ5_9BASI</name>
<sequence length="108" mass="11953">MDVNDSHSHDGNILCDKNSKYDLAFNKLNPVNLFYFQSSAKANELIKVSKQVPESHSEALKLLHNSTDTPIKGESDKIQEKNQEKTSTASAEEPSKPANNSISLENHA</sequence>
<feature type="compositionally biased region" description="Basic and acidic residues" evidence="1">
    <location>
        <begin position="71"/>
        <end position="84"/>
    </location>
</feature>
<proteinExistence type="predicted"/>
<evidence type="ECO:0000313" key="3">
    <source>
        <dbReference type="Proteomes" id="UP000765509"/>
    </source>
</evidence>
<feature type="region of interest" description="Disordered" evidence="1">
    <location>
        <begin position="63"/>
        <end position="108"/>
    </location>
</feature>
<reference evidence="2" key="1">
    <citation type="submission" date="2021-03" db="EMBL/GenBank/DDBJ databases">
        <title>Draft genome sequence of rust myrtle Austropuccinia psidii MF-1, a brazilian biotype.</title>
        <authorList>
            <person name="Quecine M.C."/>
            <person name="Pachon D.M.R."/>
            <person name="Bonatelli M.L."/>
            <person name="Correr F.H."/>
            <person name="Franceschini L.M."/>
            <person name="Leite T.F."/>
            <person name="Margarido G.R.A."/>
            <person name="Almeida C.A."/>
            <person name="Ferrarezi J.A."/>
            <person name="Labate C.A."/>
        </authorList>
    </citation>
    <scope>NUCLEOTIDE SEQUENCE</scope>
    <source>
        <strain evidence="2">MF-1</strain>
    </source>
</reference>
<dbReference type="Proteomes" id="UP000765509">
    <property type="component" value="Unassembled WGS sequence"/>
</dbReference>
<protein>
    <submittedName>
        <fullName evidence="2">Uncharacterized protein</fullName>
    </submittedName>
</protein>
<dbReference type="EMBL" id="AVOT02035469">
    <property type="protein sequence ID" value="MBW0529831.1"/>
    <property type="molecule type" value="Genomic_DNA"/>
</dbReference>
<keyword evidence="3" id="KW-1185">Reference proteome</keyword>
<evidence type="ECO:0000313" key="2">
    <source>
        <dbReference type="EMBL" id="MBW0529831.1"/>
    </source>
</evidence>
<comment type="caution">
    <text evidence="2">The sequence shown here is derived from an EMBL/GenBank/DDBJ whole genome shotgun (WGS) entry which is preliminary data.</text>
</comment>
<accession>A0A9Q3EWZ5</accession>